<dbReference type="EC" id="2.1.1.63" evidence="9"/>
<evidence type="ECO:0000256" key="8">
    <source>
        <dbReference type="ARBA" id="ARBA00049348"/>
    </source>
</evidence>
<keyword evidence="7 9" id="KW-0234">DNA repair</keyword>
<dbReference type="EMBL" id="JXXZ01000001">
    <property type="protein sequence ID" value="KJZ02330.1"/>
    <property type="molecule type" value="Genomic_DNA"/>
</dbReference>
<organism evidence="12 13">
    <name type="scientific">Pseudoalteromonas ruthenica</name>
    <dbReference type="NCBI Taxonomy" id="151081"/>
    <lineage>
        <taxon>Bacteria</taxon>
        <taxon>Pseudomonadati</taxon>
        <taxon>Pseudomonadota</taxon>
        <taxon>Gammaproteobacteria</taxon>
        <taxon>Alteromonadales</taxon>
        <taxon>Pseudoalteromonadaceae</taxon>
        <taxon>Pseudoalteromonas</taxon>
    </lineage>
</organism>
<dbReference type="CDD" id="cd06445">
    <property type="entry name" value="ATase"/>
    <property type="match status" value="1"/>
</dbReference>
<comment type="similarity">
    <text evidence="2 9">Belongs to the MGMT family.</text>
</comment>
<dbReference type="InterPro" id="IPR036631">
    <property type="entry name" value="MGMT_N_sf"/>
</dbReference>
<feature type="domain" description="Methylated-DNA-[protein]-cysteine S-methyltransferase DNA binding" evidence="10">
    <location>
        <begin position="71"/>
        <end position="150"/>
    </location>
</feature>
<reference evidence="12 13" key="1">
    <citation type="journal article" date="2015" name="BMC Genomics">
        <title>Genome mining reveals unlocked bioactive potential of marine Gram-negative bacteria.</title>
        <authorList>
            <person name="Machado H."/>
            <person name="Sonnenschein E.C."/>
            <person name="Melchiorsen J."/>
            <person name="Gram L."/>
        </authorList>
    </citation>
    <scope>NUCLEOTIDE SEQUENCE [LARGE SCALE GENOMIC DNA]</scope>
    <source>
        <strain evidence="12 13">S3137</strain>
    </source>
</reference>
<dbReference type="InterPro" id="IPR036217">
    <property type="entry name" value="MethylDNA_cys_MeTrfase_DNAb"/>
</dbReference>
<comment type="caution">
    <text evidence="12">The sequence shown here is derived from an EMBL/GenBank/DDBJ whole genome shotgun (WGS) entry which is preliminary data.</text>
</comment>
<evidence type="ECO:0000256" key="6">
    <source>
        <dbReference type="ARBA" id="ARBA00022763"/>
    </source>
</evidence>
<evidence type="ECO:0000259" key="10">
    <source>
        <dbReference type="Pfam" id="PF01035"/>
    </source>
</evidence>
<dbReference type="SUPFAM" id="SSF46767">
    <property type="entry name" value="Methylated DNA-protein cysteine methyltransferase, C-terminal domain"/>
    <property type="match status" value="1"/>
</dbReference>
<keyword evidence="5 9" id="KW-0808">Transferase</keyword>
<dbReference type="Pfam" id="PF01035">
    <property type="entry name" value="DNA_binding_1"/>
    <property type="match status" value="1"/>
</dbReference>
<proteinExistence type="inferred from homology"/>
<dbReference type="GO" id="GO:0032259">
    <property type="term" value="P:methylation"/>
    <property type="evidence" value="ECO:0007669"/>
    <property type="project" value="UniProtKB-KW"/>
</dbReference>
<keyword evidence="13" id="KW-1185">Reference proteome</keyword>
<feature type="domain" description="Methylguanine DNA methyltransferase ribonuclease-like" evidence="11">
    <location>
        <begin position="1"/>
        <end position="66"/>
    </location>
</feature>
<dbReference type="GeneID" id="58227058"/>
<dbReference type="HAMAP" id="MF_00772">
    <property type="entry name" value="OGT"/>
    <property type="match status" value="1"/>
</dbReference>
<accession>A0A0F4Q4M0</accession>
<dbReference type="InterPro" id="IPR001497">
    <property type="entry name" value="MethylDNA_cys_MeTrfase_AS"/>
</dbReference>
<dbReference type="OrthoDB" id="9811249at2"/>
<dbReference type="AlphaFoldDB" id="A0A0F4Q4M0"/>
<dbReference type="FunFam" id="1.10.10.10:FF:000214">
    <property type="entry name" value="Methylated-DNA--protein-cysteine methyltransferase"/>
    <property type="match status" value="1"/>
</dbReference>
<evidence type="ECO:0000313" key="12">
    <source>
        <dbReference type="EMBL" id="KJZ02330.1"/>
    </source>
</evidence>
<evidence type="ECO:0000256" key="5">
    <source>
        <dbReference type="ARBA" id="ARBA00022679"/>
    </source>
</evidence>
<sequence>MYQTTLETPIGALLIQATDHGLCYVGFDMSRAQSGLSCNNDLLNQALYQLQQYFDGTRQAFDVAIDVAGTDFQNQVWNALMTIGYATTCSYGDIAKLLNNPNAVRAVGAANGKNPISIIVPCHRVIGSNGTLTGYAGGVDKKQWLLAFEQAHYDD</sequence>
<comment type="miscellaneous">
    <text evidence="9">This enzyme catalyzes only one turnover and therefore is not strictly catalytic. According to one definition, an enzyme is a biocatalyst that acts repeatedly and over many reaction cycles.</text>
</comment>
<evidence type="ECO:0000256" key="4">
    <source>
        <dbReference type="ARBA" id="ARBA00022603"/>
    </source>
</evidence>
<dbReference type="InterPro" id="IPR036388">
    <property type="entry name" value="WH-like_DNA-bd_sf"/>
</dbReference>
<evidence type="ECO:0000259" key="11">
    <source>
        <dbReference type="Pfam" id="PF02870"/>
    </source>
</evidence>
<evidence type="ECO:0000256" key="3">
    <source>
        <dbReference type="ARBA" id="ARBA00022490"/>
    </source>
</evidence>
<dbReference type="Gene3D" id="3.30.160.70">
    <property type="entry name" value="Methylated DNA-protein cysteine methyltransferase domain"/>
    <property type="match status" value="1"/>
</dbReference>
<dbReference type="GO" id="GO:0005737">
    <property type="term" value="C:cytoplasm"/>
    <property type="evidence" value="ECO:0007669"/>
    <property type="project" value="UniProtKB-SubCell"/>
</dbReference>
<comment type="subcellular location">
    <subcellularLocation>
        <location evidence="9">Cytoplasm</location>
    </subcellularLocation>
</comment>
<keyword evidence="4 9" id="KW-0489">Methyltransferase</keyword>
<protein>
    <recommendedName>
        <fullName evidence="9">Methylated-DNA--protein-cysteine methyltransferase</fullName>
        <ecNumber evidence="9">2.1.1.63</ecNumber>
    </recommendedName>
    <alternativeName>
        <fullName evidence="9">6-O-methylguanine-DNA methyltransferase</fullName>
        <shortName evidence="9">MGMT</shortName>
    </alternativeName>
    <alternativeName>
        <fullName evidence="9">O-6-methylguanine-DNA-alkyltransferase</fullName>
    </alternativeName>
</protein>
<dbReference type="NCBIfam" id="TIGR00589">
    <property type="entry name" value="ogt"/>
    <property type="match status" value="1"/>
</dbReference>
<name>A0A0F4Q4M0_9GAMM</name>
<dbReference type="InterPro" id="IPR008332">
    <property type="entry name" value="MethylG_MeTrfase_N"/>
</dbReference>
<evidence type="ECO:0000313" key="13">
    <source>
        <dbReference type="Proteomes" id="UP000033664"/>
    </source>
</evidence>
<dbReference type="PANTHER" id="PTHR10815:SF13">
    <property type="entry name" value="METHYLATED-DNA--PROTEIN-CYSTEINE METHYLTRANSFERASE"/>
    <property type="match status" value="1"/>
</dbReference>
<comment type="catalytic activity">
    <reaction evidence="8 9">
        <text>a 6-O-methyl-2'-deoxyguanosine in DNA + L-cysteinyl-[protein] = S-methyl-L-cysteinyl-[protein] + a 2'-deoxyguanosine in DNA</text>
        <dbReference type="Rhea" id="RHEA:24000"/>
        <dbReference type="Rhea" id="RHEA-COMP:10131"/>
        <dbReference type="Rhea" id="RHEA-COMP:10132"/>
        <dbReference type="Rhea" id="RHEA-COMP:11367"/>
        <dbReference type="Rhea" id="RHEA-COMP:11368"/>
        <dbReference type="ChEBI" id="CHEBI:29950"/>
        <dbReference type="ChEBI" id="CHEBI:82612"/>
        <dbReference type="ChEBI" id="CHEBI:85445"/>
        <dbReference type="ChEBI" id="CHEBI:85448"/>
        <dbReference type="EC" id="2.1.1.63"/>
    </reaction>
</comment>
<keyword evidence="6 9" id="KW-0227">DNA damage</keyword>
<dbReference type="PROSITE" id="PS00374">
    <property type="entry name" value="MGMT"/>
    <property type="match status" value="1"/>
</dbReference>
<dbReference type="GO" id="GO:0003908">
    <property type="term" value="F:methylated-DNA-[protein]-cysteine S-methyltransferase activity"/>
    <property type="evidence" value="ECO:0007669"/>
    <property type="project" value="UniProtKB-UniRule"/>
</dbReference>
<dbReference type="GO" id="GO:0006307">
    <property type="term" value="P:DNA alkylation repair"/>
    <property type="evidence" value="ECO:0007669"/>
    <property type="project" value="UniProtKB-UniRule"/>
</dbReference>
<feature type="active site" description="Nucleophile; methyl group acceptor" evidence="9">
    <location>
        <position position="122"/>
    </location>
</feature>
<dbReference type="Proteomes" id="UP000033664">
    <property type="component" value="Unassembled WGS sequence"/>
</dbReference>
<evidence type="ECO:0000256" key="9">
    <source>
        <dbReference type="HAMAP-Rule" id="MF_00772"/>
    </source>
</evidence>
<dbReference type="SUPFAM" id="SSF53155">
    <property type="entry name" value="Methylated DNA-protein cysteine methyltransferase domain"/>
    <property type="match status" value="1"/>
</dbReference>
<dbReference type="PATRIC" id="fig|151081.8.peg.1375"/>
<evidence type="ECO:0000256" key="7">
    <source>
        <dbReference type="ARBA" id="ARBA00023204"/>
    </source>
</evidence>
<dbReference type="InterPro" id="IPR014048">
    <property type="entry name" value="MethylDNA_cys_MeTrfase_DNA-bd"/>
</dbReference>
<keyword evidence="3 9" id="KW-0963">Cytoplasm</keyword>
<comment type="catalytic activity">
    <reaction evidence="1 9">
        <text>a 4-O-methyl-thymidine in DNA + L-cysteinyl-[protein] = a thymidine in DNA + S-methyl-L-cysteinyl-[protein]</text>
        <dbReference type="Rhea" id="RHEA:53428"/>
        <dbReference type="Rhea" id="RHEA-COMP:10131"/>
        <dbReference type="Rhea" id="RHEA-COMP:10132"/>
        <dbReference type="Rhea" id="RHEA-COMP:13555"/>
        <dbReference type="Rhea" id="RHEA-COMP:13556"/>
        <dbReference type="ChEBI" id="CHEBI:29950"/>
        <dbReference type="ChEBI" id="CHEBI:82612"/>
        <dbReference type="ChEBI" id="CHEBI:137386"/>
        <dbReference type="ChEBI" id="CHEBI:137387"/>
        <dbReference type="EC" id="2.1.1.63"/>
    </reaction>
</comment>
<evidence type="ECO:0000256" key="2">
    <source>
        <dbReference type="ARBA" id="ARBA00008711"/>
    </source>
</evidence>
<comment type="function">
    <text evidence="9">Involved in the cellular defense against the biological effects of O6-methylguanine (O6-MeG) and O4-methylthymine (O4-MeT) in DNA. Repairs the methylated nucleobase in DNA by stoichiometrically transferring the methyl group to a cysteine residue in the enzyme. This is a suicide reaction: the enzyme is irreversibly inactivated.</text>
</comment>
<dbReference type="PANTHER" id="PTHR10815">
    <property type="entry name" value="METHYLATED-DNA--PROTEIN-CYSTEINE METHYLTRANSFERASE"/>
    <property type="match status" value="1"/>
</dbReference>
<evidence type="ECO:0000256" key="1">
    <source>
        <dbReference type="ARBA" id="ARBA00001286"/>
    </source>
</evidence>
<dbReference type="RefSeq" id="WP_045979066.1">
    <property type="nucleotide sequence ID" value="NZ_JXXY01000005.1"/>
</dbReference>
<dbReference type="Gene3D" id="1.10.10.10">
    <property type="entry name" value="Winged helix-like DNA-binding domain superfamily/Winged helix DNA-binding domain"/>
    <property type="match status" value="1"/>
</dbReference>
<dbReference type="InterPro" id="IPR023546">
    <property type="entry name" value="MGMT"/>
</dbReference>
<dbReference type="eggNOG" id="COG0350">
    <property type="taxonomic scope" value="Bacteria"/>
</dbReference>
<dbReference type="Pfam" id="PF02870">
    <property type="entry name" value="Methyltransf_1N"/>
    <property type="match status" value="1"/>
</dbReference>
<gene>
    <name evidence="12" type="ORF">TW72_00980</name>
</gene>